<comment type="caution">
    <text evidence="1">The sequence shown here is derived from an EMBL/GenBank/DDBJ whole genome shotgun (WGS) entry which is preliminary data.</text>
</comment>
<dbReference type="Proteomes" id="UP000265566">
    <property type="component" value="Chromosome 7"/>
</dbReference>
<reference evidence="2" key="1">
    <citation type="journal article" date="2018" name="Nat. Plants">
        <title>Whole-genome landscape of Medicago truncatula symbiotic genes.</title>
        <authorList>
            <person name="Pecrix Y."/>
            <person name="Staton S.E."/>
            <person name="Sallet E."/>
            <person name="Lelandais-Briere C."/>
            <person name="Moreau S."/>
            <person name="Carrere S."/>
            <person name="Blein T."/>
            <person name="Jardinaud M.F."/>
            <person name="Latrasse D."/>
            <person name="Zouine M."/>
            <person name="Zahm M."/>
            <person name="Kreplak J."/>
            <person name="Mayjonade B."/>
            <person name="Satge C."/>
            <person name="Perez M."/>
            <person name="Cauet S."/>
            <person name="Marande W."/>
            <person name="Chantry-Darmon C."/>
            <person name="Lopez-Roques C."/>
            <person name="Bouchez O."/>
            <person name="Berard A."/>
            <person name="Debelle F."/>
            <person name="Munos S."/>
            <person name="Bendahmane A."/>
            <person name="Berges H."/>
            <person name="Niebel A."/>
            <person name="Buitink J."/>
            <person name="Frugier F."/>
            <person name="Benhamed M."/>
            <person name="Crespi M."/>
            <person name="Gouzy J."/>
            <person name="Gamas P."/>
        </authorList>
    </citation>
    <scope>NUCLEOTIDE SEQUENCE [LARGE SCALE GENOMIC DNA]</scope>
    <source>
        <strain evidence="2">cv. Jemalong A17</strain>
    </source>
</reference>
<protein>
    <submittedName>
        <fullName evidence="1">Uncharacterized protein</fullName>
    </submittedName>
</protein>
<dbReference type="AlphaFoldDB" id="A0A396HA08"/>
<dbReference type="Gramene" id="rna44342">
    <property type="protein sequence ID" value="RHN49503.1"/>
    <property type="gene ID" value="gene44342"/>
</dbReference>
<gene>
    <name evidence="1" type="ORF">MtrunA17_Chr7g0275221</name>
</gene>
<accession>A0A396HA08</accession>
<proteinExistence type="predicted"/>
<name>A0A396HA08_MEDTR</name>
<evidence type="ECO:0000313" key="1">
    <source>
        <dbReference type="EMBL" id="RHN49503.1"/>
    </source>
</evidence>
<dbReference type="EMBL" id="PSQE01000007">
    <property type="protein sequence ID" value="RHN49503.1"/>
    <property type="molecule type" value="Genomic_DNA"/>
</dbReference>
<evidence type="ECO:0000313" key="2">
    <source>
        <dbReference type="Proteomes" id="UP000265566"/>
    </source>
</evidence>
<sequence length="40" mass="4608">MATIWACTVGFWFILVDFIMGDNRVNPFPDEHLPSLNLNL</sequence>
<organism evidence="1 2">
    <name type="scientific">Medicago truncatula</name>
    <name type="common">Barrel medic</name>
    <name type="synonym">Medicago tribuloides</name>
    <dbReference type="NCBI Taxonomy" id="3880"/>
    <lineage>
        <taxon>Eukaryota</taxon>
        <taxon>Viridiplantae</taxon>
        <taxon>Streptophyta</taxon>
        <taxon>Embryophyta</taxon>
        <taxon>Tracheophyta</taxon>
        <taxon>Spermatophyta</taxon>
        <taxon>Magnoliopsida</taxon>
        <taxon>eudicotyledons</taxon>
        <taxon>Gunneridae</taxon>
        <taxon>Pentapetalae</taxon>
        <taxon>rosids</taxon>
        <taxon>fabids</taxon>
        <taxon>Fabales</taxon>
        <taxon>Fabaceae</taxon>
        <taxon>Papilionoideae</taxon>
        <taxon>50 kb inversion clade</taxon>
        <taxon>NPAAA clade</taxon>
        <taxon>Hologalegina</taxon>
        <taxon>IRL clade</taxon>
        <taxon>Trifolieae</taxon>
        <taxon>Medicago</taxon>
    </lineage>
</organism>